<evidence type="ECO:0000313" key="2">
    <source>
        <dbReference type="Proteomes" id="UP000218231"/>
    </source>
</evidence>
<dbReference type="AlphaFoldDB" id="A0A2A2K3G4"/>
<reference evidence="1 2" key="1">
    <citation type="journal article" date="2017" name="Curr. Biol.">
        <title>Genome architecture and evolution of a unichromosomal asexual nematode.</title>
        <authorList>
            <person name="Fradin H."/>
            <person name="Zegar C."/>
            <person name="Gutwein M."/>
            <person name="Lucas J."/>
            <person name="Kovtun M."/>
            <person name="Corcoran D."/>
            <person name="Baugh L.R."/>
            <person name="Kiontke K."/>
            <person name="Gunsalus K."/>
            <person name="Fitch D.H."/>
            <person name="Piano F."/>
        </authorList>
    </citation>
    <scope>NUCLEOTIDE SEQUENCE [LARGE SCALE GENOMIC DNA]</scope>
    <source>
        <strain evidence="1">PF1309</strain>
    </source>
</reference>
<protein>
    <submittedName>
        <fullName evidence="1">Uncharacterized protein</fullName>
    </submittedName>
</protein>
<proteinExistence type="predicted"/>
<evidence type="ECO:0000313" key="1">
    <source>
        <dbReference type="EMBL" id="PAV68474.1"/>
    </source>
</evidence>
<keyword evidence="2" id="KW-1185">Reference proteome</keyword>
<dbReference type="Proteomes" id="UP000218231">
    <property type="component" value="Unassembled WGS sequence"/>
</dbReference>
<gene>
    <name evidence="1" type="ORF">WR25_06966</name>
</gene>
<name>A0A2A2K3G4_9BILA</name>
<accession>A0A2A2K3G4</accession>
<sequence>MCFQTFYWQCLGAVDQWKEESSGSSLACDSKETKEVGTNELSARPVLPMGEEESPLGRIVSELLRMSFEETQVIIEEAAALFGDDVVVPGLNSNLGQNTARALDALLRLRLIPRDSDTEEEKTRKLREAKETSAEMFKEDFRNVGPLMYFMKRAFERAGRQSVVVQRFEALIIEEINQTYDAGHSERLKRLLKKNGEHAIWDAISKKTDWMIVVSKGLLQTDSHALTLQVVPHWLIIHQDIVAVQRSCLAGCLYRFIKRQSNRRIPIDQLEEAVENNEPKLFDGLLDSNWPMNTSADERLEAIDDVLCNHDKVAFSS</sequence>
<dbReference type="EMBL" id="LIAE01009751">
    <property type="protein sequence ID" value="PAV68474.1"/>
    <property type="molecule type" value="Genomic_DNA"/>
</dbReference>
<organism evidence="1 2">
    <name type="scientific">Diploscapter pachys</name>
    <dbReference type="NCBI Taxonomy" id="2018661"/>
    <lineage>
        <taxon>Eukaryota</taxon>
        <taxon>Metazoa</taxon>
        <taxon>Ecdysozoa</taxon>
        <taxon>Nematoda</taxon>
        <taxon>Chromadorea</taxon>
        <taxon>Rhabditida</taxon>
        <taxon>Rhabditina</taxon>
        <taxon>Rhabditomorpha</taxon>
        <taxon>Rhabditoidea</taxon>
        <taxon>Rhabditidae</taxon>
        <taxon>Diploscapter</taxon>
    </lineage>
</organism>
<comment type="caution">
    <text evidence="1">The sequence shown here is derived from an EMBL/GenBank/DDBJ whole genome shotgun (WGS) entry which is preliminary data.</text>
</comment>